<evidence type="ECO:0000313" key="1">
    <source>
        <dbReference type="EMBL" id="MFC3071494.1"/>
    </source>
</evidence>
<gene>
    <name evidence="1" type="ORF">ACFOHH_00070</name>
</gene>
<keyword evidence="2" id="KW-1185">Reference proteome</keyword>
<reference evidence="2" key="1">
    <citation type="journal article" date="2019" name="Int. J. Syst. Evol. Microbiol.">
        <title>The Global Catalogue of Microorganisms (GCM) 10K type strain sequencing project: providing services to taxonomists for standard genome sequencing and annotation.</title>
        <authorList>
            <consortium name="The Broad Institute Genomics Platform"/>
            <consortium name="The Broad Institute Genome Sequencing Center for Infectious Disease"/>
            <person name="Wu L."/>
            <person name="Ma J."/>
        </authorList>
    </citation>
    <scope>NUCLEOTIDE SEQUENCE [LARGE SCALE GENOMIC DNA]</scope>
    <source>
        <strain evidence="2">KCTC 52677</strain>
    </source>
</reference>
<accession>A0ABV7DAH3</accession>
<dbReference type="RefSeq" id="WP_257316091.1">
    <property type="nucleotide sequence ID" value="NZ_JANFDG010000016.1"/>
</dbReference>
<name>A0ABV7DAH3_9HYPH</name>
<comment type="caution">
    <text evidence="1">The sequence shown here is derived from an EMBL/GenBank/DDBJ whole genome shotgun (WGS) entry which is preliminary data.</text>
</comment>
<sequence length="144" mass="15077">MHGLIDNLEFRVVGAPVANASSTDNNSTRIDMADYESVAFLTVITDSTATGVAGLKIEENDADSDSGMAEIAGSSLTATCVENDDINQLALITEVFKPAKRFVQAVRTSATANIAFGSVIAVLKPRRRPAVQGATIKASAYVAN</sequence>
<organism evidence="1 2">
    <name type="scientific">Shinella pollutisoli</name>
    <dbReference type="NCBI Taxonomy" id="2250594"/>
    <lineage>
        <taxon>Bacteria</taxon>
        <taxon>Pseudomonadati</taxon>
        <taxon>Pseudomonadota</taxon>
        <taxon>Alphaproteobacteria</taxon>
        <taxon>Hyphomicrobiales</taxon>
        <taxon>Rhizobiaceae</taxon>
        <taxon>Shinella</taxon>
    </lineage>
</organism>
<dbReference type="EMBL" id="JBHRSP010000001">
    <property type="protein sequence ID" value="MFC3071494.1"/>
    <property type="molecule type" value="Genomic_DNA"/>
</dbReference>
<proteinExistence type="predicted"/>
<protein>
    <submittedName>
        <fullName evidence="1">Uncharacterized protein</fullName>
    </submittedName>
</protein>
<dbReference type="Proteomes" id="UP001595377">
    <property type="component" value="Unassembled WGS sequence"/>
</dbReference>
<evidence type="ECO:0000313" key="2">
    <source>
        <dbReference type="Proteomes" id="UP001595377"/>
    </source>
</evidence>